<evidence type="ECO:0000256" key="1">
    <source>
        <dbReference type="SAM" id="Phobius"/>
    </source>
</evidence>
<evidence type="ECO:0000313" key="2">
    <source>
        <dbReference type="EMBL" id="SFN50482.1"/>
    </source>
</evidence>
<organism evidence="2 3">
    <name type="scientific">Proteiniclasticum ruminis</name>
    <dbReference type="NCBI Taxonomy" id="398199"/>
    <lineage>
        <taxon>Bacteria</taxon>
        <taxon>Bacillati</taxon>
        <taxon>Bacillota</taxon>
        <taxon>Clostridia</taxon>
        <taxon>Eubacteriales</taxon>
        <taxon>Clostridiaceae</taxon>
        <taxon>Proteiniclasticum</taxon>
    </lineage>
</organism>
<accession>A0A1I4ZJQ7</accession>
<proteinExistence type="predicted"/>
<evidence type="ECO:0000313" key="3">
    <source>
        <dbReference type="Proteomes" id="UP000181899"/>
    </source>
</evidence>
<feature type="transmembrane region" description="Helical" evidence="1">
    <location>
        <begin position="43"/>
        <end position="66"/>
    </location>
</feature>
<feature type="transmembrane region" description="Helical" evidence="1">
    <location>
        <begin position="78"/>
        <end position="97"/>
    </location>
</feature>
<reference evidence="2 3" key="1">
    <citation type="submission" date="2016-10" db="EMBL/GenBank/DDBJ databases">
        <authorList>
            <person name="de Groot N.N."/>
        </authorList>
    </citation>
    <scope>NUCLEOTIDE SEQUENCE [LARGE SCALE GENOMIC DNA]</scope>
    <source>
        <strain evidence="2 3">ML2</strain>
    </source>
</reference>
<sequence>MEEYYRRSADHKYKLHQMEQNRLKREAELRRKQRRKAQMVQKVVINLEHILSVVISLFNIIMVFVWVFSVSSLDSESYLPIIALIVSTIYLAAIAYIKGYMGNDNKA</sequence>
<keyword evidence="3" id="KW-1185">Reference proteome</keyword>
<name>A0A1I4ZJQ7_9CLOT</name>
<dbReference type="Proteomes" id="UP000181899">
    <property type="component" value="Unassembled WGS sequence"/>
</dbReference>
<protein>
    <submittedName>
        <fullName evidence="2">Uncharacterized protein</fullName>
    </submittedName>
</protein>
<keyword evidence="1" id="KW-0812">Transmembrane</keyword>
<dbReference type="AlphaFoldDB" id="A0A1I4ZJQ7"/>
<dbReference type="EMBL" id="FOVK01000002">
    <property type="protein sequence ID" value="SFN50482.1"/>
    <property type="molecule type" value="Genomic_DNA"/>
</dbReference>
<dbReference type="RefSeq" id="WP_074910969.1">
    <property type="nucleotide sequence ID" value="NZ_FOVK01000002.1"/>
</dbReference>
<keyword evidence="1" id="KW-0472">Membrane</keyword>
<gene>
    <name evidence="2" type="ORF">SAMN04488695_10221</name>
</gene>
<keyword evidence="1" id="KW-1133">Transmembrane helix</keyword>